<name>A0ABV7L406_9PROT</name>
<dbReference type="InterPro" id="IPR017850">
    <property type="entry name" value="Alkaline_phosphatase_core_sf"/>
</dbReference>
<dbReference type="Pfam" id="PF01663">
    <property type="entry name" value="Phosphodiest"/>
    <property type="match status" value="1"/>
</dbReference>
<dbReference type="RefSeq" id="WP_379903438.1">
    <property type="nucleotide sequence ID" value="NZ_JBHRTR010000031.1"/>
</dbReference>
<keyword evidence="2" id="KW-1185">Reference proteome</keyword>
<dbReference type="EMBL" id="JBHRTR010000031">
    <property type="protein sequence ID" value="MFC3229340.1"/>
    <property type="molecule type" value="Genomic_DNA"/>
</dbReference>
<gene>
    <name evidence="1" type="ORF">ACFOGJ_18985</name>
</gene>
<dbReference type="Gene3D" id="3.40.720.10">
    <property type="entry name" value="Alkaline Phosphatase, subunit A"/>
    <property type="match status" value="1"/>
</dbReference>
<organism evidence="1 2">
    <name type="scientific">Marinibaculum pumilum</name>
    <dbReference type="NCBI Taxonomy" id="1766165"/>
    <lineage>
        <taxon>Bacteria</taxon>
        <taxon>Pseudomonadati</taxon>
        <taxon>Pseudomonadota</taxon>
        <taxon>Alphaproteobacteria</taxon>
        <taxon>Rhodospirillales</taxon>
        <taxon>Rhodospirillaceae</taxon>
        <taxon>Marinibaculum</taxon>
    </lineage>
</organism>
<dbReference type="PANTHER" id="PTHR10151:SF120">
    <property type="entry name" value="BIS(5'-ADENOSYL)-TRIPHOSPHATASE"/>
    <property type="match status" value="1"/>
</dbReference>
<evidence type="ECO:0000313" key="1">
    <source>
        <dbReference type="EMBL" id="MFC3229340.1"/>
    </source>
</evidence>
<protein>
    <submittedName>
        <fullName evidence="1">Alkaline phosphatase family protein</fullName>
    </submittedName>
</protein>
<accession>A0ABV7L406</accession>
<dbReference type="PANTHER" id="PTHR10151">
    <property type="entry name" value="ECTONUCLEOTIDE PYROPHOSPHATASE/PHOSPHODIESTERASE"/>
    <property type="match status" value="1"/>
</dbReference>
<dbReference type="SUPFAM" id="SSF53649">
    <property type="entry name" value="Alkaline phosphatase-like"/>
    <property type="match status" value="1"/>
</dbReference>
<evidence type="ECO:0000313" key="2">
    <source>
        <dbReference type="Proteomes" id="UP001595528"/>
    </source>
</evidence>
<dbReference type="Proteomes" id="UP001595528">
    <property type="component" value="Unassembled WGS sequence"/>
</dbReference>
<sequence>MPQQHRKLIAILVDGLSADYFDAHRQRMPHLSAMAEDGTRVVRLASAVPATSMPGRATMLTGAPPERHGAWGNHIFDGQTFRCALANDLKVPTIAGRARAAGRDVAAIGHAMVHPGDADCFYPPWWLRGFVDGSRFAKSARLDGGIYTDHVLDPDDRLAAAMVADGPLLLSADLAEDAAAALMNGMHNDQRSLAAVAALACSDSPPDLILTEVAMTDAIQHLHGFASDPAHWAFATADLLIGSLLQRLEKAGRLDEYVVAVCSDHGHAQMETALFPGAILPDHLWEAEGATLHVVARSAAERREAAERLAPFGVTELDSTHVPEPHRDRIATFVAPDRHSFEAKPDGLPAEQTMGPPKYVSTHGLRPGDPADDRFCAFYGAGIGRGSIDRAVSEDYLPMLAGILELPATDGDRPDLLG</sequence>
<reference evidence="2" key="1">
    <citation type="journal article" date="2019" name="Int. J. Syst. Evol. Microbiol.">
        <title>The Global Catalogue of Microorganisms (GCM) 10K type strain sequencing project: providing services to taxonomists for standard genome sequencing and annotation.</title>
        <authorList>
            <consortium name="The Broad Institute Genomics Platform"/>
            <consortium name="The Broad Institute Genome Sequencing Center for Infectious Disease"/>
            <person name="Wu L."/>
            <person name="Ma J."/>
        </authorList>
    </citation>
    <scope>NUCLEOTIDE SEQUENCE [LARGE SCALE GENOMIC DNA]</scope>
    <source>
        <strain evidence="2">KCTC 42964</strain>
    </source>
</reference>
<dbReference type="InterPro" id="IPR002591">
    <property type="entry name" value="Phosphodiest/P_Trfase"/>
</dbReference>
<proteinExistence type="predicted"/>
<comment type="caution">
    <text evidence="1">The sequence shown here is derived from an EMBL/GenBank/DDBJ whole genome shotgun (WGS) entry which is preliminary data.</text>
</comment>